<comment type="cofactor">
    <cofactor evidence="8">
        <name>Zn(2+)</name>
        <dbReference type="ChEBI" id="CHEBI:29105"/>
    </cofactor>
    <text evidence="8">Binds 1 zinc ion per subunit.</text>
</comment>
<evidence type="ECO:0000313" key="11">
    <source>
        <dbReference type="EMBL" id="SUO95602.1"/>
    </source>
</evidence>
<evidence type="ECO:0000256" key="5">
    <source>
        <dbReference type="ARBA" id="ARBA00022833"/>
    </source>
</evidence>
<feature type="active site" evidence="7">
    <location>
        <position position="274"/>
    </location>
</feature>
<evidence type="ECO:0000256" key="9">
    <source>
        <dbReference type="SAM" id="MobiDB-lite"/>
    </source>
</evidence>
<reference evidence="11 12" key="1">
    <citation type="submission" date="2018-06" db="EMBL/GenBank/DDBJ databases">
        <authorList>
            <consortium name="Pathogen Informatics"/>
            <person name="Doyle S."/>
        </authorList>
    </citation>
    <scope>NUCLEOTIDE SEQUENCE [LARGE SCALE GENOMIC DNA]</scope>
    <source>
        <strain evidence="11 12">NCTC13337</strain>
    </source>
</reference>
<evidence type="ECO:0000256" key="1">
    <source>
        <dbReference type="ARBA" id="ARBA00000757"/>
    </source>
</evidence>
<dbReference type="OrthoDB" id="9792649at2"/>
<keyword evidence="5 8" id="KW-0862">Zinc</keyword>
<evidence type="ECO:0000256" key="7">
    <source>
        <dbReference type="PIRSR" id="PIRSR001480-1"/>
    </source>
</evidence>
<feature type="domain" description="Phosphomannose isomerase type I catalytic" evidence="10">
    <location>
        <begin position="3"/>
        <end position="147"/>
    </location>
</feature>
<dbReference type="PIRSF" id="PIRSF001480">
    <property type="entry name" value="Mannose-6-phosphate_isomerase"/>
    <property type="match status" value="1"/>
</dbReference>
<feature type="binding site" evidence="8">
    <location>
        <position position="97"/>
    </location>
    <ligand>
        <name>Zn(2+)</name>
        <dbReference type="ChEBI" id="CHEBI:29105"/>
    </ligand>
</feature>
<dbReference type="InterPro" id="IPR018050">
    <property type="entry name" value="Pmannose_isomerase-type1_CS"/>
</dbReference>
<evidence type="ECO:0000256" key="4">
    <source>
        <dbReference type="ARBA" id="ARBA00022723"/>
    </source>
</evidence>
<dbReference type="AlphaFoldDB" id="A0A380MTJ8"/>
<dbReference type="RefSeq" id="WP_072576390.1">
    <property type="nucleotide sequence ID" value="NZ_LWHB01000067.1"/>
</dbReference>
<dbReference type="InterPro" id="IPR011051">
    <property type="entry name" value="RmlC_Cupin_sf"/>
</dbReference>
<dbReference type="SUPFAM" id="SSF51182">
    <property type="entry name" value="RmlC-like cupins"/>
    <property type="match status" value="1"/>
</dbReference>
<feature type="binding site" evidence="8">
    <location>
        <position position="255"/>
    </location>
    <ligand>
        <name>Zn(2+)</name>
        <dbReference type="ChEBI" id="CHEBI:29105"/>
    </ligand>
</feature>
<dbReference type="PANTHER" id="PTHR10309">
    <property type="entry name" value="MANNOSE-6-PHOSPHATE ISOMERASE"/>
    <property type="match status" value="1"/>
</dbReference>
<evidence type="ECO:0000256" key="8">
    <source>
        <dbReference type="PIRSR" id="PIRSR001480-2"/>
    </source>
</evidence>
<dbReference type="EC" id="5.3.1.8" evidence="3"/>
<sequence length="392" mass="44279">MIYPLTAAIQPYAWGGYHFLKEYLAGAVIKDKEAPLAELWYGNHPNAPSLIEGKPLNQWLKSHLDILTPASKTRYGEHLPFLLKLLDVRLPLSIQVHPNKAQAEAGYAKEEQEGKPLSATDRLYRDDNHKPEMMIALSDFWLLHGFTTVEVARQRLARHPSLKPVVSMLNEQPLAEVYAKLMKTHVETLQEWLMPVIEQVETQDLLNPDYWLRYAFEAMEMTAETLDAGLLCFYLFNIVQLKKGEGIFQIARLPHAYLRGQNIELMAASDNVLRAGLTPKYVAIDELLNIIKVESIEPVIVSAMAENENVKEYAFSVDDFTLVDYQFSQSTQQIYSAEQVGILLLLEGELSIQAKENALVLKEKGAAVLIPAGEHLQLQTDSARWVIASNQV</sequence>
<name>A0A380MTJ8_9GAMM</name>
<dbReference type="Gene3D" id="2.60.120.10">
    <property type="entry name" value="Jelly Rolls"/>
    <property type="match status" value="2"/>
</dbReference>
<gene>
    <name evidence="11" type="primary">manA</name>
    <name evidence="11" type="ORF">NCTC13337_01483</name>
</gene>
<keyword evidence="12" id="KW-1185">Reference proteome</keyword>
<dbReference type="GO" id="GO:0005829">
    <property type="term" value="C:cytosol"/>
    <property type="evidence" value="ECO:0007669"/>
    <property type="project" value="TreeGrafter"/>
</dbReference>
<comment type="catalytic activity">
    <reaction evidence="1">
        <text>D-mannose 6-phosphate = D-fructose 6-phosphate</text>
        <dbReference type="Rhea" id="RHEA:12356"/>
        <dbReference type="ChEBI" id="CHEBI:58735"/>
        <dbReference type="ChEBI" id="CHEBI:61527"/>
        <dbReference type="EC" id="5.3.1.8"/>
    </reaction>
</comment>
<feature type="binding site" evidence="8">
    <location>
        <position position="132"/>
    </location>
    <ligand>
        <name>Zn(2+)</name>
        <dbReference type="ChEBI" id="CHEBI:29105"/>
    </ligand>
</feature>
<evidence type="ECO:0000313" key="12">
    <source>
        <dbReference type="Proteomes" id="UP000254601"/>
    </source>
</evidence>
<organism evidence="11 12">
    <name type="scientific">Suttonella ornithocola</name>
    <dbReference type="NCBI Taxonomy" id="279832"/>
    <lineage>
        <taxon>Bacteria</taxon>
        <taxon>Pseudomonadati</taxon>
        <taxon>Pseudomonadota</taxon>
        <taxon>Gammaproteobacteria</taxon>
        <taxon>Cardiobacteriales</taxon>
        <taxon>Cardiobacteriaceae</taxon>
        <taxon>Suttonella</taxon>
    </lineage>
</organism>
<evidence type="ECO:0000256" key="6">
    <source>
        <dbReference type="ARBA" id="ARBA00023235"/>
    </source>
</evidence>
<dbReference type="InterPro" id="IPR016305">
    <property type="entry name" value="Mannose-6-P_Isomerase"/>
</dbReference>
<dbReference type="CDD" id="cd07011">
    <property type="entry name" value="cupin_PMI_type_I_N"/>
    <property type="match status" value="1"/>
</dbReference>
<dbReference type="NCBIfam" id="TIGR00218">
    <property type="entry name" value="manA"/>
    <property type="match status" value="1"/>
</dbReference>
<comment type="similarity">
    <text evidence="2">Belongs to the mannose-6-phosphate isomerase type 1 family.</text>
</comment>
<feature type="region of interest" description="Disordered" evidence="9">
    <location>
        <begin position="103"/>
        <end position="122"/>
    </location>
</feature>
<protein>
    <recommendedName>
        <fullName evidence="3">mannose-6-phosphate isomerase</fullName>
        <ecNumber evidence="3">5.3.1.8</ecNumber>
    </recommendedName>
</protein>
<dbReference type="PRINTS" id="PR00714">
    <property type="entry name" value="MAN6PISMRASE"/>
</dbReference>
<feature type="binding site" evidence="8">
    <location>
        <position position="95"/>
    </location>
    <ligand>
        <name>Zn(2+)</name>
        <dbReference type="ChEBI" id="CHEBI:29105"/>
    </ligand>
</feature>
<proteinExistence type="inferred from homology"/>
<dbReference type="PROSITE" id="PS00966">
    <property type="entry name" value="PMI_I_2"/>
    <property type="match status" value="1"/>
</dbReference>
<evidence type="ECO:0000259" key="10">
    <source>
        <dbReference type="Pfam" id="PF20511"/>
    </source>
</evidence>
<dbReference type="Proteomes" id="UP000254601">
    <property type="component" value="Unassembled WGS sequence"/>
</dbReference>
<evidence type="ECO:0000256" key="3">
    <source>
        <dbReference type="ARBA" id="ARBA00011956"/>
    </source>
</evidence>
<dbReference type="InterPro" id="IPR046457">
    <property type="entry name" value="PMI_typeI_cat"/>
</dbReference>
<dbReference type="InterPro" id="IPR001250">
    <property type="entry name" value="Man6P_Isoase-1"/>
</dbReference>
<keyword evidence="6 11" id="KW-0413">Isomerase</keyword>
<keyword evidence="4 8" id="KW-0479">Metal-binding</keyword>
<dbReference type="Pfam" id="PF20511">
    <property type="entry name" value="PMI_typeI_cat"/>
    <property type="match status" value="1"/>
</dbReference>
<dbReference type="PROSITE" id="PS00965">
    <property type="entry name" value="PMI_I_1"/>
    <property type="match status" value="1"/>
</dbReference>
<dbReference type="PANTHER" id="PTHR10309:SF0">
    <property type="entry name" value="MANNOSE-6-PHOSPHATE ISOMERASE"/>
    <property type="match status" value="1"/>
</dbReference>
<dbReference type="EMBL" id="UHIC01000001">
    <property type="protein sequence ID" value="SUO95602.1"/>
    <property type="molecule type" value="Genomic_DNA"/>
</dbReference>
<dbReference type="GO" id="GO:0008270">
    <property type="term" value="F:zinc ion binding"/>
    <property type="evidence" value="ECO:0007669"/>
    <property type="project" value="InterPro"/>
</dbReference>
<dbReference type="GO" id="GO:0004476">
    <property type="term" value="F:mannose-6-phosphate isomerase activity"/>
    <property type="evidence" value="ECO:0007669"/>
    <property type="project" value="UniProtKB-EC"/>
</dbReference>
<dbReference type="InterPro" id="IPR014710">
    <property type="entry name" value="RmlC-like_jellyroll"/>
</dbReference>
<evidence type="ECO:0000256" key="2">
    <source>
        <dbReference type="ARBA" id="ARBA00010772"/>
    </source>
</evidence>
<dbReference type="Gene3D" id="1.10.441.10">
    <property type="entry name" value="Phosphomannose Isomerase, domain 2"/>
    <property type="match status" value="1"/>
</dbReference>
<dbReference type="GO" id="GO:0009298">
    <property type="term" value="P:GDP-mannose biosynthetic process"/>
    <property type="evidence" value="ECO:0007669"/>
    <property type="project" value="InterPro"/>
</dbReference>
<dbReference type="GO" id="GO:0005975">
    <property type="term" value="P:carbohydrate metabolic process"/>
    <property type="evidence" value="ECO:0007669"/>
    <property type="project" value="InterPro"/>
</dbReference>
<accession>A0A380MTJ8</accession>